<evidence type="ECO:0000256" key="6">
    <source>
        <dbReference type="ARBA" id="ARBA00022989"/>
    </source>
</evidence>
<feature type="transmembrane region" description="Helical" evidence="8">
    <location>
        <begin position="193"/>
        <end position="210"/>
    </location>
</feature>
<dbReference type="PANTHER" id="PTHR36838:SF3">
    <property type="entry name" value="TRANSPORTER AUXIN EFFLUX CARRIER EC FAMILY"/>
    <property type="match status" value="1"/>
</dbReference>
<comment type="similarity">
    <text evidence="2">Belongs to the auxin efflux carrier (TC 2.A.69) family.</text>
</comment>
<evidence type="ECO:0000256" key="7">
    <source>
        <dbReference type="ARBA" id="ARBA00023136"/>
    </source>
</evidence>
<keyword evidence="7 8" id="KW-0472">Membrane</keyword>
<feature type="transmembrane region" description="Helical" evidence="8">
    <location>
        <begin position="67"/>
        <end position="87"/>
    </location>
</feature>
<feature type="transmembrane region" description="Helical" evidence="8">
    <location>
        <begin position="164"/>
        <end position="181"/>
    </location>
</feature>
<dbReference type="PANTHER" id="PTHR36838">
    <property type="entry name" value="AUXIN EFFLUX CARRIER FAMILY PROTEIN"/>
    <property type="match status" value="1"/>
</dbReference>
<sequence>MVGVLEGFTIIAVVVGVGYLVARLDILPPNSGLALNKFAFFVALPPLMFVTMAHADLRVIFSARLPIAVLSFSVVALLYALIARFLLKKSAGRVTVGAASSGYINANNMGLPVATYIVGDAAQVAPILLFQLLIAAPIVLTILDTVSTGRRPSLTTVMSQPVKNPLIIGSALGLLVNVAGFTPPDIVLEPLRILGGAGVPLILAAFGMSLRGSRLLDTPGQKLETVLAASFKNVLMPLLAYLLAQFVFGLDAQEVFATTVLAALPSAQNMYNFAVRYNVAVGLSRDIVLLSTIGAVPVILVVSLLLA</sequence>
<name>A0ABP9AZ56_9MICC</name>
<comment type="caution">
    <text evidence="9">The sequence shown here is derived from an EMBL/GenBank/DDBJ whole genome shotgun (WGS) entry which is preliminary data.</text>
</comment>
<evidence type="ECO:0000256" key="2">
    <source>
        <dbReference type="ARBA" id="ARBA00010145"/>
    </source>
</evidence>
<dbReference type="InterPro" id="IPR038770">
    <property type="entry name" value="Na+/solute_symporter_sf"/>
</dbReference>
<dbReference type="EMBL" id="BAABKP010000001">
    <property type="protein sequence ID" value="GAA4787735.1"/>
    <property type="molecule type" value="Genomic_DNA"/>
</dbReference>
<feature type="transmembrane region" description="Helical" evidence="8">
    <location>
        <begin position="231"/>
        <end position="250"/>
    </location>
</feature>
<dbReference type="Proteomes" id="UP001500187">
    <property type="component" value="Unassembled WGS sequence"/>
</dbReference>
<evidence type="ECO:0000256" key="4">
    <source>
        <dbReference type="ARBA" id="ARBA00022475"/>
    </source>
</evidence>
<dbReference type="RefSeq" id="WP_345443522.1">
    <property type="nucleotide sequence ID" value="NZ_BAABKP010000001.1"/>
</dbReference>
<proteinExistence type="inferred from homology"/>
<evidence type="ECO:0000256" key="5">
    <source>
        <dbReference type="ARBA" id="ARBA00022692"/>
    </source>
</evidence>
<evidence type="ECO:0000256" key="1">
    <source>
        <dbReference type="ARBA" id="ARBA00004651"/>
    </source>
</evidence>
<keyword evidence="4" id="KW-1003">Cell membrane</keyword>
<organism evidence="9 10">
    <name type="scientific">Rothia endophytica</name>
    <dbReference type="NCBI Taxonomy" id="1324766"/>
    <lineage>
        <taxon>Bacteria</taxon>
        <taxon>Bacillati</taxon>
        <taxon>Actinomycetota</taxon>
        <taxon>Actinomycetes</taxon>
        <taxon>Micrococcales</taxon>
        <taxon>Micrococcaceae</taxon>
        <taxon>Rothia</taxon>
    </lineage>
</organism>
<evidence type="ECO:0000256" key="3">
    <source>
        <dbReference type="ARBA" id="ARBA00022448"/>
    </source>
</evidence>
<keyword evidence="5 8" id="KW-0812">Transmembrane</keyword>
<accession>A0ABP9AZ56</accession>
<protein>
    <submittedName>
        <fullName evidence="9">AEC family transporter</fullName>
    </submittedName>
</protein>
<evidence type="ECO:0000313" key="9">
    <source>
        <dbReference type="EMBL" id="GAA4787735.1"/>
    </source>
</evidence>
<keyword evidence="10" id="KW-1185">Reference proteome</keyword>
<comment type="subcellular location">
    <subcellularLocation>
        <location evidence="1">Cell membrane</location>
        <topology evidence="1">Multi-pass membrane protein</topology>
    </subcellularLocation>
</comment>
<dbReference type="InterPro" id="IPR004776">
    <property type="entry name" value="Mem_transp_PIN-like"/>
</dbReference>
<dbReference type="Pfam" id="PF03547">
    <property type="entry name" value="Mem_trans"/>
    <property type="match status" value="2"/>
</dbReference>
<keyword evidence="3" id="KW-0813">Transport</keyword>
<reference evidence="10" key="1">
    <citation type="journal article" date="2019" name="Int. J. Syst. Evol. Microbiol.">
        <title>The Global Catalogue of Microorganisms (GCM) 10K type strain sequencing project: providing services to taxonomists for standard genome sequencing and annotation.</title>
        <authorList>
            <consortium name="The Broad Institute Genomics Platform"/>
            <consortium name="The Broad Institute Genome Sequencing Center for Infectious Disease"/>
            <person name="Wu L."/>
            <person name="Ma J."/>
        </authorList>
    </citation>
    <scope>NUCLEOTIDE SEQUENCE [LARGE SCALE GENOMIC DNA]</scope>
    <source>
        <strain evidence="10">JCM 18541</strain>
    </source>
</reference>
<feature type="transmembrane region" description="Helical" evidence="8">
    <location>
        <begin position="94"/>
        <end position="118"/>
    </location>
</feature>
<dbReference type="Gene3D" id="1.20.1530.20">
    <property type="match status" value="1"/>
</dbReference>
<feature type="transmembrane region" description="Helical" evidence="8">
    <location>
        <begin position="38"/>
        <end position="55"/>
    </location>
</feature>
<feature type="transmembrane region" description="Helical" evidence="8">
    <location>
        <begin position="6"/>
        <end position="26"/>
    </location>
</feature>
<feature type="transmembrane region" description="Helical" evidence="8">
    <location>
        <begin position="287"/>
        <end position="306"/>
    </location>
</feature>
<gene>
    <name evidence="9" type="ORF">GCM10023352_01690</name>
</gene>
<evidence type="ECO:0000256" key="8">
    <source>
        <dbReference type="SAM" id="Phobius"/>
    </source>
</evidence>
<feature type="transmembrane region" description="Helical" evidence="8">
    <location>
        <begin position="124"/>
        <end position="143"/>
    </location>
</feature>
<keyword evidence="6 8" id="KW-1133">Transmembrane helix</keyword>
<evidence type="ECO:0000313" key="10">
    <source>
        <dbReference type="Proteomes" id="UP001500187"/>
    </source>
</evidence>